<evidence type="ECO:0000313" key="3">
    <source>
        <dbReference type="Proteomes" id="UP001341840"/>
    </source>
</evidence>
<comment type="caution">
    <text evidence="2">The sequence shown here is derived from an EMBL/GenBank/DDBJ whole genome shotgun (WGS) entry which is preliminary data.</text>
</comment>
<keyword evidence="3" id="KW-1185">Reference proteome</keyword>
<protein>
    <submittedName>
        <fullName evidence="2">Uncharacterized protein</fullName>
    </submittedName>
</protein>
<feature type="region of interest" description="Disordered" evidence="1">
    <location>
        <begin position="173"/>
        <end position="196"/>
    </location>
</feature>
<dbReference type="EMBL" id="JASCZI010030375">
    <property type="protein sequence ID" value="MED6121967.1"/>
    <property type="molecule type" value="Genomic_DNA"/>
</dbReference>
<sequence>MKMKIMNTETSGGDLGRVRRQFEMRFGPLESSRREEDNHGGGEVMKRSEENEKSMITTKKKGHVAVVSEHVKYESFVVQSDVDLEVIFHSQRNFLEVRTTKLYVKLENIVASSSGSNLNPTSIHIGGYSSAGPIVPVVPVILPCVTSLSFAADLHHENDDGCDLGDNRTFGEVGHGSGQQSTQRILGSTYKRPIRG</sequence>
<reference evidence="2 3" key="1">
    <citation type="journal article" date="2023" name="Plants (Basel)">
        <title>Bridging the Gap: Combining Genomics and Transcriptomics Approaches to Understand Stylosanthes scabra, an Orphan Legume from the Brazilian Caatinga.</title>
        <authorList>
            <person name="Ferreira-Neto J.R.C."/>
            <person name="da Silva M.D."/>
            <person name="Binneck E."/>
            <person name="de Melo N.F."/>
            <person name="da Silva R.H."/>
            <person name="de Melo A.L.T.M."/>
            <person name="Pandolfi V."/>
            <person name="Bustamante F.O."/>
            <person name="Brasileiro-Vidal A.C."/>
            <person name="Benko-Iseppon A.M."/>
        </authorList>
    </citation>
    <scope>NUCLEOTIDE SEQUENCE [LARGE SCALE GENOMIC DNA]</scope>
    <source>
        <tissue evidence="2">Leaves</tissue>
    </source>
</reference>
<dbReference type="Proteomes" id="UP001341840">
    <property type="component" value="Unassembled WGS sequence"/>
</dbReference>
<organism evidence="2 3">
    <name type="scientific">Stylosanthes scabra</name>
    <dbReference type="NCBI Taxonomy" id="79078"/>
    <lineage>
        <taxon>Eukaryota</taxon>
        <taxon>Viridiplantae</taxon>
        <taxon>Streptophyta</taxon>
        <taxon>Embryophyta</taxon>
        <taxon>Tracheophyta</taxon>
        <taxon>Spermatophyta</taxon>
        <taxon>Magnoliopsida</taxon>
        <taxon>eudicotyledons</taxon>
        <taxon>Gunneridae</taxon>
        <taxon>Pentapetalae</taxon>
        <taxon>rosids</taxon>
        <taxon>fabids</taxon>
        <taxon>Fabales</taxon>
        <taxon>Fabaceae</taxon>
        <taxon>Papilionoideae</taxon>
        <taxon>50 kb inversion clade</taxon>
        <taxon>dalbergioids sensu lato</taxon>
        <taxon>Dalbergieae</taxon>
        <taxon>Pterocarpus clade</taxon>
        <taxon>Stylosanthes</taxon>
    </lineage>
</organism>
<gene>
    <name evidence="2" type="ORF">PIB30_035205</name>
</gene>
<feature type="compositionally biased region" description="Basic and acidic residues" evidence="1">
    <location>
        <begin position="31"/>
        <end position="53"/>
    </location>
</feature>
<feature type="region of interest" description="Disordered" evidence="1">
    <location>
        <begin position="27"/>
        <end position="56"/>
    </location>
</feature>
<evidence type="ECO:0000256" key="1">
    <source>
        <dbReference type="SAM" id="MobiDB-lite"/>
    </source>
</evidence>
<accession>A0ABU6RDA2</accession>
<name>A0ABU6RDA2_9FABA</name>
<proteinExistence type="predicted"/>
<evidence type="ECO:0000313" key="2">
    <source>
        <dbReference type="EMBL" id="MED6121967.1"/>
    </source>
</evidence>